<keyword evidence="1" id="KW-1133">Transmembrane helix</keyword>
<dbReference type="EMBL" id="KZ824303">
    <property type="protein sequence ID" value="RAL09489.1"/>
    <property type="molecule type" value="Genomic_DNA"/>
</dbReference>
<evidence type="ECO:0000313" key="2">
    <source>
        <dbReference type="EMBL" id="RAL09489.1"/>
    </source>
</evidence>
<accession>A0A395HPS2</accession>
<sequence>MIPDSTQSTAEFPSVSTTMYSIVVDPYSKQVLLLSLILGIHSPFRPRRLWLYVVIFFLSPLLDLRVIVVVPNSQDWRQRAF</sequence>
<keyword evidence="3" id="KW-1185">Reference proteome</keyword>
<reference evidence="2 3" key="1">
    <citation type="submission" date="2018-02" db="EMBL/GenBank/DDBJ databases">
        <title>The genomes of Aspergillus section Nigri reveals drivers in fungal speciation.</title>
        <authorList>
            <consortium name="DOE Joint Genome Institute"/>
            <person name="Vesth T.C."/>
            <person name="Nybo J."/>
            <person name="Theobald S."/>
            <person name="Brandl J."/>
            <person name="Frisvad J.C."/>
            <person name="Nielsen K.F."/>
            <person name="Lyhne E.K."/>
            <person name="Kogle M.E."/>
            <person name="Kuo A."/>
            <person name="Riley R."/>
            <person name="Clum A."/>
            <person name="Nolan M."/>
            <person name="Lipzen A."/>
            <person name="Salamov A."/>
            <person name="Henrissat B."/>
            <person name="Wiebenga A."/>
            <person name="De vries R.P."/>
            <person name="Grigoriev I.V."/>
            <person name="Mortensen U.H."/>
            <person name="Andersen M.R."/>
            <person name="Baker S.E."/>
        </authorList>
    </citation>
    <scope>NUCLEOTIDE SEQUENCE [LARGE SCALE GENOMIC DNA]</scope>
    <source>
        <strain evidence="2 3">CBS 101889</strain>
    </source>
</reference>
<dbReference type="GeneID" id="37194541"/>
<feature type="transmembrane region" description="Helical" evidence="1">
    <location>
        <begin position="49"/>
        <end position="70"/>
    </location>
</feature>
<dbReference type="AlphaFoldDB" id="A0A395HPS2"/>
<name>A0A395HPS2_ASPHC</name>
<protein>
    <submittedName>
        <fullName evidence="2">Uncharacterized protein</fullName>
    </submittedName>
</protein>
<proteinExistence type="predicted"/>
<organism evidence="2 3">
    <name type="scientific">Aspergillus homomorphus (strain CBS 101889)</name>
    <dbReference type="NCBI Taxonomy" id="1450537"/>
    <lineage>
        <taxon>Eukaryota</taxon>
        <taxon>Fungi</taxon>
        <taxon>Dikarya</taxon>
        <taxon>Ascomycota</taxon>
        <taxon>Pezizomycotina</taxon>
        <taxon>Eurotiomycetes</taxon>
        <taxon>Eurotiomycetidae</taxon>
        <taxon>Eurotiales</taxon>
        <taxon>Aspergillaceae</taxon>
        <taxon>Aspergillus</taxon>
        <taxon>Aspergillus subgen. Circumdati</taxon>
    </lineage>
</organism>
<keyword evidence="1" id="KW-0812">Transmembrane</keyword>
<dbReference type="VEuPathDB" id="FungiDB:BO97DRAFT_165043"/>
<gene>
    <name evidence="2" type="ORF">BO97DRAFT_165043</name>
</gene>
<keyword evidence="1" id="KW-0472">Membrane</keyword>
<evidence type="ECO:0000313" key="3">
    <source>
        <dbReference type="Proteomes" id="UP000248961"/>
    </source>
</evidence>
<dbReference type="Proteomes" id="UP000248961">
    <property type="component" value="Unassembled WGS sequence"/>
</dbReference>
<evidence type="ECO:0000256" key="1">
    <source>
        <dbReference type="SAM" id="Phobius"/>
    </source>
</evidence>
<dbReference type="RefSeq" id="XP_025548643.1">
    <property type="nucleotide sequence ID" value="XM_025690252.1"/>
</dbReference>